<keyword evidence="3" id="KW-1185">Reference proteome</keyword>
<evidence type="ECO:0000313" key="2">
    <source>
        <dbReference type="EMBL" id="ASR85262.1"/>
    </source>
</evidence>
<evidence type="ECO:0000313" key="3">
    <source>
        <dbReference type="Proteomes" id="UP000224266"/>
    </source>
</evidence>
<name>A0A222ZLU3_9CAUD</name>
<feature type="coiled-coil region" evidence="1">
    <location>
        <begin position="66"/>
        <end position="93"/>
    </location>
</feature>
<sequence>MSNFVHVGKVQPADPRRDDRVLTVGVRADLGEVMVSVDGRNQPVPPLTPEQAKVLAGRIERAAAVASSLAEAYRSYQAALQEAEDTLAQAFSREVGA</sequence>
<dbReference type="GeneID" id="60325427"/>
<reference evidence="3" key="1">
    <citation type="submission" date="2017-06" db="EMBL/GenBank/DDBJ databases">
        <authorList>
            <person name="Kim H.J."/>
            <person name="Triplett B.A."/>
        </authorList>
    </citation>
    <scope>NUCLEOTIDE SEQUENCE [LARGE SCALE GENOMIC DNA]</scope>
</reference>
<organism evidence="2 3">
    <name type="scientific">Mycobacterium phage SirPhilip</name>
    <dbReference type="NCBI Taxonomy" id="2015824"/>
    <lineage>
        <taxon>Viruses</taxon>
        <taxon>Duplodnaviria</taxon>
        <taxon>Heunggongvirae</taxon>
        <taxon>Uroviricota</taxon>
        <taxon>Caudoviricetes</taxon>
        <taxon>Weiservirinae</taxon>
        <taxon>Anayavirus</taxon>
        <taxon>Anayavirus sirphilip</taxon>
    </lineage>
</organism>
<keyword evidence="1" id="KW-0175">Coiled coil</keyword>
<evidence type="ECO:0000256" key="1">
    <source>
        <dbReference type="SAM" id="Coils"/>
    </source>
</evidence>
<dbReference type="RefSeq" id="YP_009953944.1">
    <property type="nucleotide sequence ID" value="NC_051627.1"/>
</dbReference>
<proteinExistence type="predicted"/>
<gene>
    <name evidence="2" type="primary">60</name>
    <name evidence="2" type="ORF">SEA_SIRPHILIP_60</name>
</gene>
<accession>A0A222ZLU3</accession>
<dbReference type="Proteomes" id="UP000224266">
    <property type="component" value="Segment"/>
</dbReference>
<dbReference type="EMBL" id="MF324911">
    <property type="protein sequence ID" value="ASR85262.1"/>
    <property type="molecule type" value="Genomic_DNA"/>
</dbReference>
<dbReference type="KEGG" id="vg:60325427"/>
<protein>
    <submittedName>
        <fullName evidence="2">Uncharacterized protein</fullName>
    </submittedName>
</protein>